<dbReference type="EMBL" id="NQWI01000058">
    <property type="protein sequence ID" value="PDW02635.1"/>
    <property type="molecule type" value="Genomic_DNA"/>
</dbReference>
<protein>
    <submittedName>
        <fullName evidence="2">Uncharacterized protein</fullName>
    </submittedName>
</protein>
<sequence>MARGTLGTIMNSFVSIVETARAGFAGELEDGLPPGAGAGQGNNDNNSGGNNDNNSGGNNNNNSGGGNNNSGGGSNTPPQRPNLPPPPPTMTPLPDSQEPSAWLCYVPDLRGIKFTDARDIVWAREGFDTSKLNRSGGNNNMIIGQQSIEAGSMVDCDSSMTVQSGSCTIPNMVNMTWSDALSAWTGAGFADDQLQRPADADSDFVVGSQSVAAGSVVNGCRQSVTLTPGTCTVPNLVGRNFNTSGTSVAHTVWGNAGFGASQLTTDPANPTNFEISSQSLVVGTTVDCQTASMTVTPAQTTCTVPQMVNQTVSGARASWAAAGFTTTPSFSKHNPKDDHIIASQSLAAASEVACDSNISLVEEDRMVVIALSPVSAQPGSTFTRAQSSNIVVRADAFAVASNNFNPDNLTGTNGSGVSHLMFYIIRSDGTTMNSQREGLRPYCFNGDANNGDGTPCDPLGFQWPADTYTIRIVAHSSSNNTSDTTLEYTITITD</sequence>
<name>A0A2A6RIC2_9CHLR</name>
<accession>A0A2A6RIC2</accession>
<dbReference type="Proteomes" id="UP000220527">
    <property type="component" value="Unassembled WGS sequence"/>
</dbReference>
<proteinExistence type="predicted"/>
<dbReference type="AlphaFoldDB" id="A0A2A6RIC2"/>
<feature type="compositionally biased region" description="Gly residues" evidence="1">
    <location>
        <begin position="63"/>
        <end position="74"/>
    </location>
</feature>
<evidence type="ECO:0000313" key="3">
    <source>
        <dbReference type="Proteomes" id="UP000220527"/>
    </source>
</evidence>
<evidence type="ECO:0000313" key="2">
    <source>
        <dbReference type="EMBL" id="PDW02635.1"/>
    </source>
</evidence>
<feature type="compositionally biased region" description="Low complexity" evidence="1">
    <location>
        <begin position="41"/>
        <end position="62"/>
    </location>
</feature>
<keyword evidence="3" id="KW-1185">Reference proteome</keyword>
<feature type="region of interest" description="Disordered" evidence="1">
    <location>
        <begin position="28"/>
        <end position="97"/>
    </location>
</feature>
<dbReference type="CDD" id="cd06577">
    <property type="entry name" value="PASTA_pknB"/>
    <property type="match status" value="1"/>
</dbReference>
<gene>
    <name evidence="2" type="ORF">CJ255_13000</name>
</gene>
<reference evidence="3" key="1">
    <citation type="submission" date="2017-08" db="EMBL/GenBank/DDBJ databases">
        <authorList>
            <person name="Grouzdev D.S."/>
            <person name="Gaisin V.A."/>
            <person name="Rysina M.S."/>
            <person name="Gorlenko V.M."/>
        </authorList>
    </citation>
    <scope>NUCLEOTIDE SEQUENCE [LARGE SCALE GENOMIC DNA]</scope>
    <source>
        <strain evidence="3">Kir15-3F</strain>
    </source>
</reference>
<feature type="compositionally biased region" description="Pro residues" evidence="1">
    <location>
        <begin position="78"/>
        <end position="91"/>
    </location>
</feature>
<dbReference type="Gene3D" id="3.30.10.20">
    <property type="match status" value="2"/>
</dbReference>
<evidence type="ECO:0000256" key="1">
    <source>
        <dbReference type="SAM" id="MobiDB-lite"/>
    </source>
</evidence>
<organism evidence="2 3">
    <name type="scientific">Candidatus Viridilinea mediisalina</name>
    <dbReference type="NCBI Taxonomy" id="2024553"/>
    <lineage>
        <taxon>Bacteria</taxon>
        <taxon>Bacillati</taxon>
        <taxon>Chloroflexota</taxon>
        <taxon>Chloroflexia</taxon>
        <taxon>Chloroflexales</taxon>
        <taxon>Chloroflexineae</taxon>
        <taxon>Oscillochloridaceae</taxon>
        <taxon>Candidatus Viridilinea</taxon>
    </lineage>
</organism>
<comment type="caution">
    <text evidence="2">The sequence shown here is derived from an EMBL/GenBank/DDBJ whole genome shotgun (WGS) entry which is preliminary data.</text>
</comment>
<dbReference type="InterPro" id="IPR005543">
    <property type="entry name" value="PASTA_dom"/>
</dbReference>